<evidence type="ECO:0000256" key="4">
    <source>
        <dbReference type="ARBA" id="ARBA00022679"/>
    </source>
</evidence>
<dbReference type="InterPro" id="IPR055270">
    <property type="entry name" value="Glyco_tran_10_C"/>
</dbReference>
<dbReference type="PANTHER" id="PTHR11929">
    <property type="entry name" value="ALPHA- 1,3 -FUCOSYLTRANSFERASE"/>
    <property type="match status" value="1"/>
</dbReference>
<keyword evidence="8" id="KW-1185">Reference proteome</keyword>
<gene>
    <name evidence="7" type="ORF">KFE25_012483</name>
</gene>
<keyword evidence="5" id="KW-0812">Transmembrane</keyword>
<keyword evidence="3 5" id="KW-0328">Glycosyltransferase</keyword>
<protein>
    <recommendedName>
        <fullName evidence="5">Fucosyltransferase</fullName>
        <ecNumber evidence="5">2.4.1.-</ecNumber>
    </recommendedName>
</protein>
<dbReference type="InterPro" id="IPR001503">
    <property type="entry name" value="Glyco_trans_10"/>
</dbReference>
<name>A0A8J5XLW9_DIALT</name>
<evidence type="ECO:0000256" key="1">
    <source>
        <dbReference type="ARBA" id="ARBA00004922"/>
    </source>
</evidence>
<proteinExistence type="inferred from homology"/>
<dbReference type="Pfam" id="PF00852">
    <property type="entry name" value="Glyco_transf_10"/>
    <property type="match status" value="1"/>
</dbReference>
<dbReference type="Gene3D" id="3.40.50.11660">
    <property type="entry name" value="Glycosyl transferase family 10, C-terminal domain"/>
    <property type="match status" value="1"/>
</dbReference>
<evidence type="ECO:0000256" key="3">
    <source>
        <dbReference type="ARBA" id="ARBA00022676"/>
    </source>
</evidence>
<dbReference type="GO" id="GO:0032580">
    <property type="term" value="C:Golgi cisterna membrane"/>
    <property type="evidence" value="ECO:0007669"/>
    <property type="project" value="UniProtKB-SubCell"/>
</dbReference>
<keyword evidence="4 5" id="KW-0808">Transferase</keyword>
<dbReference type="Proteomes" id="UP000751190">
    <property type="component" value="Unassembled WGS sequence"/>
</dbReference>
<comment type="subcellular location">
    <subcellularLocation>
        <location evidence="5">Golgi apparatus</location>
        <location evidence="5">Golgi stack membrane</location>
        <topology evidence="5">Single-pass type II membrane protein</topology>
    </subcellularLocation>
</comment>
<dbReference type="OMA" id="AYRKWDS"/>
<comment type="similarity">
    <text evidence="2 5">Belongs to the glycosyltransferase 10 family.</text>
</comment>
<reference evidence="7" key="1">
    <citation type="submission" date="2021-05" db="EMBL/GenBank/DDBJ databases">
        <title>The genome of the haptophyte Pavlova lutheri (Diacronema luteri, Pavlovales) - a model for lipid biosynthesis in eukaryotic algae.</title>
        <authorList>
            <person name="Hulatt C.J."/>
            <person name="Posewitz M.C."/>
        </authorList>
    </citation>
    <scope>NUCLEOTIDE SEQUENCE</scope>
    <source>
        <strain evidence="7">NIVA-4/92</strain>
    </source>
</reference>
<feature type="domain" description="Fucosyltransferase C-terminal" evidence="6">
    <location>
        <begin position="221"/>
        <end position="399"/>
    </location>
</feature>
<dbReference type="PANTHER" id="PTHR11929:SF194">
    <property type="entry name" value="ALPHA-(1,3)-FUCOSYLTRANSFERASE 10"/>
    <property type="match status" value="1"/>
</dbReference>
<dbReference type="EC" id="2.4.1.-" evidence="5"/>
<dbReference type="SUPFAM" id="SSF53756">
    <property type="entry name" value="UDP-Glycosyltransferase/glycogen phosphorylase"/>
    <property type="match status" value="1"/>
</dbReference>
<dbReference type="UniPathway" id="UPA00378"/>
<dbReference type="GO" id="GO:0008417">
    <property type="term" value="F:fucosyltransferase activity"/>
    <property type="evidence" value="ECO:0007669"/>
    <property type="project" value="InterPro"/>
</dbReference>
<evidence type="ECO:0000256" key="2">
    <source>
        <dbReference type="ARBA" id="ARBA00008919"/>
    </source>
</evidence>
<keyword evidence="5" id="KW-0333">Golgi apparatus</keyword>
<evidence type="ECO:0000259" key="6">
    <source>
        <dbReference type="Pfam" id="PF00852"/>
    </source>
</evidence>
<organism evidence="7 8">
    <name type="scientific">Diacronema lutheri</name>
    <name type="common">Unicellular marine alga</name>
    <name type="synonym">Monochrysis lutheri</name>
    <dbReference type="NCBI Taxonomy" id="2081491"/>
    <lineage>
        <taxon>Eukaryota</taxon>
        <taxon>Haptista</taxon>
        <taxon>Haptophyta</taxon>
        <taxon>Pavlovophyceae</taxon>
        <taxon>Pavlovales</taxon>
        <taxon>Pavlovaceae</taxon>
        <taxon>Diacronema</taxon>
    </lineage>
</organism>
<dbReference type="EMBL" id="JAGTXO010000011">
    <property type="protein sequence ID" value="KAG8465120.1"/>
    <property type="molecule type" value="Genomic_DNA"/>
</dbReference>
<comment type="pathway">
    <text evidence="1">Protein modification; protein glycosylation.</text>
</comment>
<evidence type="ECO:0000256" key="5">
    <source>
        <dbReference type="RuleBase" id="RU003832"/>
    </source>
</evidence>
<dbReference type="AlphaFoldDB" id="A0A8J5XLW9"/>
<comment type="caution">
    <text evidence="7">The sequence shown here is derived from an EMBL/GenBank/DDBJ whole genome shotgun (WGS) entry which is preliminary data.</text>
</comment>
<evidence type="ECO:0000313" key="8">
    <source>
        <dbReference type="Proteomes" id="UP000751190"/>
    </source>
</evidence>
<dbReference type="OrthoDB" id="31097at2759"/>
<dbReference type="InterPro" id="IPR038577">
    <property type="entry name" value="GT10-like_C_sf"/>
</dbReference>
<keyword evidence="5" id="KW-0472">Membrane</keyword>
<evidence type="ECO:0000313" key="7">
    <source>
        <dbReference type="EMBL" id="KAG8465120.1"/>
    </source>
</evidence>
<accession>A0A8J5XLW9</accession>
<sequence>MANPVRWALIALALGAVALIGRGLAAGWVVIRQLALERVNFPARSSREILAVTAARAAGVSHRGARLIAAHAAALRATMNATTWAEERTVVLVWDTMRLYGTWWEPPRPGWLAPCNVQCEWTADRARLGEADAIAFTLDAPVPAEMLAARRAGQRTIGVSLENLQQHDRFHALAIQLRSVDMLITYELDAHVPRPYFEPGYFEPRGLRGLKRPKPKVHGAAVAAFISNCERQGALSRLDLLAELSAHVRVDHYGRCGHNTDLPHTRGAADWGAKKLGVVGKYRFLSAMENSLALDYVSEKVYHALLVGTIPIYLGAPNVFDFLPCDAAQPCIVHVADYLDARGRLDARRLGAHLNHLASNETAFAQYLRWRDGPLPQRFVDLAELGRHAASCRACHCLRGRLGCAESPEGR</sequence>